<evidence type="ECO:0000313" key="2">
    <source>
        <dbReference type="Proteomes" id="UP000813444"/>
    </source>
</evidence>
<dbReference type="AlphaFoldDB" id="A0A8K0SUS5"/>
<dbReference type="OrthoDB" id="5008097at2759"/>
<accession>A0A8K0SUS5</accession>
<organism evidence="1 2">
    <name type="scientific">Stachybotrys elegans</name>
    <dbReference type="NCBI Taxonomy" id="80388"/>
    <lineage>
        <taxon>Eukaryota</taxon>
        <taxon>Fungi</taxon>
        <taxon>Dikarya</taxon>
        <taxon>Ascomycota</taxon>
        <taxon>Pezizomycotina</taxon>
        <taxon>Sordariomycetes</taxon>
        <taxon>Hypocreomycetidae</taxon>
        <taxon>Hypocreales</taxon>
        <taxon>Stachybotryaceae</taxon>
        <taxon>Stachybotrys</taxon>
    </lineage>
</organism>
<proteinExistence type="predicted"/>
<dbReference type="Proteomes" id="UP000813444">
    <property type="component" value="Unassembled WGS sequence"/>
</dbReference>
<name>A0A8K0SUS5_9HYPO</name>
<dbReference type="EMBL" id="JAGPNK010000004">
    <property type="protein sequence ID" value="KAH7323273.1"/>
    <property type="molecule type" value="Genomic_DNA"/>
</dbReference>
<evidence type="ECO:0000313" key="1">
    <source>
        <dbReference type="EMBL" id="KAH7323273.1"/>
    </source>
</evidence>
<keyword evidence="2" id="KW-1185">Reference proteome</keyword>
<reference evidence="1" key="1">
    <citation type="journal article" date="2021" name="Nat. Commun.">
        <title>Genetic determinants of endophytism in the Arabidopsis root mycobiome.</title>
        <authorList>
            <person name="Mesny F."/>
            <person name="Miyauchi S."/>
            <person name="Thiergart T."/>
            <person name="Pickel B."/>
            <person name="Atanasova L."/>
            <person name="Karlsson M."/>
            <person name="Huettel B."/>
            <person name="Barry K.W."/>
            <person name="Haridas S."/>
            <person name="Chen C."/>
            <person name="Bauer D."/>
            <person name="Andreopoulos W."/>
            <person name="Pangilinan J."/>
            <person name="LaButti K."/>
            <person name="Riley R."/>
            <person name="Lipzen A."/>
            <person name="Clum A."/>
            <person name="Drula E."/>
            <person name="Henrissat B."/>
            <person name="Kohler A."/>
            <person name="Grigoriev I.V."/>
            <person name="Martin F.M."/>
            <person name="Hacquard S."/>
        </authorList>
    </citation>
    <scope>NUCLEOTIDE SEQUENCE</scope>
    <source>
        <strain evidence="1">MPI-CAGE-CH-0235</strain>
    </source>
</reference>
<comment type="caution">
    <text evidence="1">The sequence shown here is derived from an EMBL/GenBank/DDBJ whole genome shotgun (WGS) entry which is preliminary data.</text>
</comment>
<sequence length="373" mass="42064">MDSAQSEVFVLDSSSIPPQVSRSIDSLLRDLIGSALTNDGHAGSSALLRMSHFYNGPMTTALVWVYPAYGPSSLDIEDASEVLDTYLRSPAERRVAPLVLSFKGDEDCGCYVMVATALEASVANSIVDAKSLGLSRSAYGWKLQHSLRKLSLRPYIPSSGLASALDGRVFRGAILIAILISIAFFLLPHDHTNNTSDAPLALGSYVRYPTGESIGPKYQLRIQWHNASEWTHTHPHNNGEWAFRMDDQALVPAHLYDEEEDRYQQWFRQRYPHMTQVADRGDYVRPAWLGSREVAIEWDTSFHDAHCILALRRYFKAKESGRHVCARDINPGHIKHCLDKLDAVHFKPGNMTQHEPKQYMYWQTKVCFGEEEL</sequence>
<protein>
    <submittedName>
        <fullName evidence="1">Uncharacterized protein</fullName>
    </submittedName>
</protein>
<gene>
    <name evidence="1" type="ORF">B0I35DRAFT_477146</name>
</gene>